<name>A0A0V1K9J4_TRIPS</name>
<evidence type="ECO:0000313" key="1">
    <source>
        <dbReference type="EMBL" id="KRZ43784.1"/>
    </source>
</evidence>
<gene>
    <name evidence="1" type="ORF">T4C_6360</name>
</gene>
<evidence type="ECO:0000313" key="2">
    <source>
        <dbReference type="Proteomes" id="UP000054826"/>
    </source>
</evidence>
<organism evidence="1 2">
    <name type="scientific">Trichinella pseudospiralis</name>
    <name type="common">Parasitic roundworm</name>
    <dbReference type="NCBI Taxonomy" id="6337"/>
    <lineage>
        <taxon>Eukaryota</taxon>
        <taxon>Metazoa</taxon>
        <taxon>Ecdysozoa</taxon>
        <taxon>Nematoda</taxon>
        <taxon>Enoplea</taxon>
        <taxon>Dorylaimia</taxon>
        <taxon>Trichinellida</taxon>
        <taxon>Trichinellidae</taxon>
        <taxon>Trichinella</taxon>
    </lineage>
</organism>
<dbReference type="AlphaFoldDB" id="A0A0V1K9J4"/>
<protein>
    <submittedName>
        <fullName evidence="1">Uncharacterized protein</fullName>
    </submittedName>
</protein>
<proteinExistence type="predicted"/>
<dbReference type="EMBL" id="JYDV01000008">
    <property type="protein sequence ID" value="KRZ43784.1"/>
    <property type="molecule type" value="Genomic_DNA"/>
</dbReference>
<accession>A0A0V1K9J4</accession>
<reference evidence="1 2" key="1">
    <citation type="submission" date="2015-01" db="EMBL/GenBank/DDBJ databases">
        <title>Evolution of Trichinella species and genotypes.</title>
        <authorList>
            <person name="Korhonen P.K."/>
            <person name="Edoardo P."/>
            <person name="Giuseppe L.R."/>
            <person name="Gasser R.B."/>
        </authorList>
    </citation>
    <scope>NUCLEOTIDE SEQUENCE [LARGE SCALE GENOMIC DNA]</scope>
    <source>
        <strain evidence="1">ISS176</strain>
    </source>
</reference>
<sequence>MHHNRKIFLKEGNKPATNTGIYNLDCLIRLCSCKWMCLWYYSSVCRCHRSDGECNMDGEILSGTPEGHIV</sequence>
<dbReference type="Proteomes" id="UP000054826">
    <property type="component" value="Unassembled WGS sequence"/>
</dbReference>
<comment type="caution">
    <text evidence="1">The sequence shown here is derived from an EMBL/GenBank/DDBJ whole genome shotgun (WGS) entry which is preliminary data.</text>
</comment>